<evidence type="ECO:0000256" key="6">
    <source>
        <dbReference type="ARBA" id="ARBA00022997"/>
    </source>
</evidence>
<dbReference type="STRING" id="406817.XNC1_0525"/>
<keyword evidence="4" id="KW-0378">Hydrolase</keyword>
<dbReference type="GeneID" id="24905181"/>
<sequence length="141" mass="16269">MEKITVDRGFDWPTMNKIPIDECYEPLEKIIDTDKLKQKPVYVTLFDIASGQALWLGTAFDEVSELSYTAALEKSPDENMPATLYRRLLYQAMTQVGFSNLPTEWWHYDYGNSLWAFYKNKTAIYGATAGVIPPKYRSVHK</sequence>
<dbReference type="InterPro" id="IPR000755">
    <property type="entry name" value="A_A_dipeptidase"/>
</dbReference>
<keyword evidence="8" id="KW-0961">Cell wall biogenesis/degradation</keyword>
<dbReference type="eggNOG" id="COG2173">
    <property type="taxonomic scope" value="Bacteria"/>
</dbReference>
<protein>
    <recommendedName>
        <fullName evidence="11">D-Ala-D-Ala dipeptidase</fullName>
    </recommendedName>
</protein>
<dbReference type="SUPFAM" id="SSF55166">
    <property type="entry name" value="Hedgehog/DD-peptidase"/>
    <property type="match status" value="1"/>
</dbReference>
<evidence type="ECO:0000256" key="7">
    <source>
        <dbReference type="ARBA" id="ARBA00023049"/>
    </source>
</evidence>
<name>D3VIP9_XENNA</name>
<evidence type="ECO:0000256" key="4">
    <source>
        <dbReference type="ARBA" id="ARBA00022801"/>
    </source>
</evidence>
<accession>D3VIP9</accession>
<evidence type="ECO:0000313" key="9">
    <source>
        <dbReference type="EMBL" id="CBJ88599.1"/>
    </source>
</evidence>
<keyword evidence="7" id="KW-0482">Metalloprotease</keyword>
<keyword evidence="6" id="KW-0224">Dipeptidase</keyword>
<keyword evidence="3" id="KW-0479">Metal-binding</keyword>
<dbReference type="GO" id="GO:0006508">
    <property type="term" value="P:proteolysis"/>
    <property type="evidence" value="ECO:0007669"/>
    <property type="project" value="UniProtKB-KW"/>
</dbReference>
<dbReference type="HOGENOM" id="CLU_1824591_0_0_6"/>
<dbReference type="Proteomes" id="UP000008075">
    <property type="component" value="Chromosome"/>
</dbReference>
<dbReference type="RefSeq" id="WP_010845184.1">
    <property type="nucleotide sequence ID" value="NC_014228.1"/>
</dbReference>
<evidence type="ECO:0008006" key="11">
    <source>
        <dbReference type="Google" id="ProtNLM"/>
    </source>
</evidence>
<organism evidence="9 10">
    <name type="scientific">Xenorhabdus nematophila (strain ATCC 19061 / DSM 3370 / CCUG 14189 / LMG 1036 / NCIMB 9965 / AN6)</name>
    <dbReference type="NCBI Taxonomy" id="406817"/>
    <lineage>
        <taxon>Bacteria</taxon>
        <taxon>Pseudomonadati</taxon>
        <taxon>Pseudomonadota</taxon>
        <taxon>Gammaproteobacteria</taxon>
        <taxon>Enterobacterales</taxon>
        <taxon>Morganellaceae</taxon>
        <taxon>Xenorhabdus</taxon>
    </lineage>
</organism>
<keyword evidence="10" id="KW-1185">Reference proteome</keyword>
<evidence type="ECO:0000256" key="5">
    <source>
        <dbReference type="ARBA" id="ARBA00022833"/>
    </source>
</evidence>
<evidence type="ECO:0000256" key="1">
    <source>
        <dbReference type="ARBA" id="ARBA00001362"/>
    </source>
</evidence>
<dbReference type="InterPro" id="IPR009045">
    <property type="entry name" value="Zn_M74/Hedgehog-like"/>
</dbReference>
<dbReference type="GO" id="GO:0008237">
    <property type="term" value="F:metallopeptidase activity"/>
    <property type="evidence" value="ECO:0007669"/>
    <property type="project" value="UniProtKB-KW"/>
</dbReference>
<evidence type="ECO:0000256" key="2">
    <source>
        <dbReference type="ARBA" id="ARBA00022670"/>
    </source>
</evidence>
<dbReference type="PANTHER" id="PTHR43126:SF2">
    <property type="entry name" value="D-ALANYL-D-ALANINE DIPEPTIDASE"/>
    <property type="match status" value="1"/>
</dbReference>
<keyword evidence="2" id="KW-0645">Protease</keyword>
<dbReference type="AlphaFoldDB" id="D3VIP9"/>
<proteinExistence type="predicted"/>
<comment type="catalytic activity">
    <reaction evidence="1">
        <text>D-alanyl-D-alanine + H2O = 2 D-alanine</text>
        <dbReference type="Rhea" id="RHEA:20661"/>
        <dbReference type="ChEBI" id="CHEBI:15377"/>
        <dbReference type="ChEBI" id="CHEBI:57416"/>
        <dbReference type="ChEBI" id="CHEBI:57822"/>
        <dbReference type="EC" id="3.4.13.22"/>
    </reaction>
</comment>
<gene>
    <name evidence="9" type="ordered locus">XNC1_0525</name>
</gene>
<dbReference type="GO" id="GO:0160237">
    <property type="term" value="F:D-Ala-D-Ala dipeptidase activity"/>
    <property type="evidence" value="ECO:0007669"/>
    <property type="project" value="UniProtKB-EC"/>
</dbReference>
<dbReference type="GO" id="GO:0071555">
    <property type="term" value="P:cell wall organization"/>
    <property type="evidence" value="ECO:0007669"/>
    <property type="project" value="UniProtKB-KW"/>
</dbReference>
<dbReference type="Pfam" id="PF01427">
    <property type="entry name" value="Peptidase_M15"/>
    <property type="match status" value="1"/>
</dbReference>
<dbReference type="KEGG" id="xne:XNC1_0525"/>
<dbReference type="PANTHER" id="PTHR43126">
    <property type="entry name" value="D-ALANYL-D-ALANINE DIPEPTIDASE"/>
    <property type="match status" value="1"/>
</dbReference>
<dbReference type="EMBL" id="FN667742">
    <property type="protein sequence ID" value="CBJ88599.1"/>
    <property type="molecule type" value="Genomic_DNA"/>
</dbReference>
<keyword evidence="5" id="KW-0862">Zinc</keyword>
<evidence type="ECO:0000256" key="8">
    <source>
        <dbReference type="ARBA" id="ARBA00023316"/>
    </source>
</evidence>
<reference evidence="9 10" key="1">
    <citation type="journal article" date="2011" name="PLoS ONE">
        <title>The entomopathogenic bacterial endosymbionts xenorhabdus and photorhabdus: convergent lifestyles from divergent genomes.</title>
        <authorList>
            <person name="Chaston J.M."/>
            <person name="Suen G."/>
            <person name="Tucker S.L."/>
            <person name="Andersen A.W."/>
            <person name="Bhasin A."/>
            <person name="Bode E."/>
            <person name="Bode H.B."/>
            <person name="Brachmann A.O."/>
            <person name="Cowles C.E."/>
            <person name="Cowles K.N."/>
            <person name="Darby C."/>
            <person name="de Leon L."/>
            <person name="Drace K."/>
            <person name="Du Z."/>
            <person name="Givaudan A."/>
            <person name="Herbert Tran E.E."/>
            <person name="Jewell K.A."/>
            <person name="Knack J.J."/>
            <person name="Krasomil-Osterfeld K.C."/>
            <person name="Kukor R."/>
            <person name="Lanois A."/>
            <person name="Latreille P."/>
            <person name="Leimgruber N.K."/>
            <person name="Lipke C.M."/>
            <person name="Liu R."/>
            <person name="Lu X."/>
            <person name="Martens E.C."/>
            <person name="Marri P.R."/>
            <person name="Medigue C."/>
            <person name="Menard M.L."/>
            <person name="Miller N.M."/>
            <person name="Morales-Soto N."/>
            <person name="Norton S."/>
            <person name="Ogier J.C."/>
            <person name="Orchard S.S."/>
            <person name="Park D."/>
            <person name="Park Y."/>
            <person name="Qurollo B.A."/>
            <person name="Sugar D.R."/>
            <person name="Richards G.R."/>
            <person name="Rouy Z."/>
            <person name="Slominski B."/>
            <person name="Slominski K."/>
            <person name="Snyder H."/>
            <person name="Tjaden B.C."/>
            <person name="van der Hoeven R."/>
            <person name="Welch R.D."/>
            <person name="Wheeler C."/>
            <person name="Xiang B."/>
            <person name="Barbazuk B."/>
            <person name="Gaudriault S."/>
            <person name="Goodner B."/>
            <person name="Slater S.C."/>
            <person name="Forst S."/>
            <person name="Goldman B.S."/>
            <person name="Goodrich-Blair H."/>
        </authorList>
    </citation>
    <scope>NUCLEOTIDE SEQUENCE [LARGE SCALE GENOMIC DNA]</scope>
    <source>
        <strain evidence="10">ATCC 19061 / DSM 3370 / CCUG 14189 / LMG 1036 / NCIMB 9965 / AN6</strain>
    </source>
</reference>
<evidence type="ECO:0000313" key="10">
    <source>
        <dbReference type="Proteomes" id="UP000008075"/>
    </source>
</evidence>
<evidence type="ECO:0000256" key="3">
    <source>
        <dbReference type="ARBA" id="ARBA00022723"/>
    </source>
</evidence>
<dbReference type="Gene3D" id="3.30.1380.10">
    <property type="match status" value="1"/>
</dbReference>
<dbReference type="GO" id="GO:0046872">
    <property type="term" value="F:metal ion binding"/>
    <property type="evidence" value="ECO:0007669"/>
    <property type="project" value="UniProtKB-KW"/>
</dbReference>